<evidence type="ECO:0000256" key="3">
    <source>
        <dbReference type="ARBA" id="ARBA00004856"/>
    </source>
</evidence>
<accession>A0ABW8ZUT9</accession>
<sequence length="187" mass="19655">MIDPVLASTAQSSAAIVVLLDALAKWRRPAAFRGALAQYQLIPEAFVTPAALAVTGTETLGAAALLFPDSRIVGAAVLTVLLVSFAVALTINILRGHTDIDCGCSGFASLASMPRDAAARGIGWLHVGRALLIAVFVATTFIEPATRAIVWFDYITLVFAVLLTVCALLVLDTLLANGPRLKQLRNS</sequence>
<comment type="caution">
    <text evidence="10">The sequence shown here is derived from an EMBL/GenBank/DDBJ whole genome shotgun (WGS) entry which is preliminary data.</text>
</comment>
<dbReference type="Proteomes" id="UP001629249">
    <property type="component" value="Unassembled WGS sequence"/>
</dbReference>
<dbReference type="InterPro" id="IPR009908">
    <property type="entry name" value="Methylamine_util_MauE"/>
</dbReference>
<evidence type="ECO:0000256" key="7">
    <source>
        <dbReference type="ARBA" id="ARBA00023136"/>
    </source>
</evidence>
<gene>
    <name evidence="10" type="ORF">PQR66_25285</name>
</gene>
<dbReference type="Pfam" id="PF07291">
    <property type="entry name" value="MauE"/>
    <property type="match status" value="1"/>
</dbReference>
<feature type="transmembrane region" description="Helical" evidence="8">
    <location>
        <begin position="45"/>
        <end position="66"/>
    </location>
</feature>
<evidence type="ECO:0000256" key="1">
    <source>
        <dbReference type="ARBA" id="ARBA00003475"/>
    </source>
</evidence>
<evidence type="ECO:0000256" key="2">
    <source>
        <dbReference type="ARBA" id="ARBA00004141"/>
    </source>
</evidence>
<evidence type="ECO:0000259" key="9">
    <source>
        <dbReference type="Pfam" id="PF07291"/>
    </source>
</evidence>
<feature type="transmembrane region" description="Helical" evidence="8">
    <location>
        <begin position="154"/>
        <end position="175"/>
    </location>
</feature>
<feature type="transmembrane region" description="Helical" evidence="8">
    <location>
        <begin position="122"/>
        <end position="142"/>
    </location>
</feature>
<evidence type="ECO:0000313" key="10">
    <source>
        <dbReference type="EMBL" id="MFL9886380.1"/>
    </source>
</evidence>
<keyword evidence="5 8" id="KW-0812">Transmembrane</keyword>
<name>A0ABW8ZUT9_9BURK</name>
<keyword evidence="7 8" id="KW-0472">Membrane</keyword>
<comment type="function">
    <text evidence="1">May be specifically involved in the processing, transport, and/or maturation of the MADH beta-subunit.</text>
</comment>
<comment type="subcellular location">
    <subcellularLocation>
        <location evidence="2">Membrane</location>
        <topology evidence="2">Multi-pass membrane protein</topology>
    </subcellularLocation>
</comment>
<feature type="domain" description="Methylamine utilisation protein MauE" evidence="9">
    <location>
        <begin position="6"/>
        <end position="137"/>
    </location>
</feature>
<evidence type="ECO:0000256" key="6">
    <source>
        <dbReference type="ARBA" id="ARBA00022989"/>
    </source>
</evidence>
<evidence type="ECO:0000256" key="8">
    <source>
        <dbReference type="SAM" id="Phobius"/>
    </source>
</evidence>
<keyword evidence="11" id="KW-1185">Reference proteome</keyword>
<proteinExistence type="predicted"/>
<dbReference type="RefSeq" id="WP_153135683.1">
    <property type="nucleotide sequence ID" value="NZ_JAQQFH010000036.1"/>
</dbReference>
<keyword evidence="6 8" id="KW-1133">Transmembrane helix</keyword>
<organism evidence="10 11">
    <name type="scientific">Paraburkholderia agricolaris</name>
    <dbReference type="NCBI Taxonomy" id="2152888"/>
    <lineage>
        <taxon>Bacteria</taxon>
        <taxon>Pseudomonadati</taxon>
        <taxon>Pseudomonadota</taxon>
        <taxon>Betaproteobacteria</taxon>
        <taxon>Burkholderiales</taxon>
        <taxon>Burkholderiaceae</taxon>
        <taxon>Paraburkholderia</taxon>
    </lineage>
</organism>
<reference evidence="10 11" key="1">
    <citation type="journal article" date="2024" name="Chem. Sci.">
        <title>Discovery of megapolipeptins by genome mining of a Burkholderiales bacteria collection.</title>
        <authorList>
            <person name="Paulo B.S."/>
            <person name="Recchia M.J.J."/>
            <person name="Lee S."/>
            <person name="Fergusson C.H."/>
            <person name="Romanowski S.B."/>
            <person name="Hernandez A."/>
            <person name="Krull N."/>
            <person name="Liu D.Y."/>
            <person name="Cavanagh H."/>
            <person name="Bos A."/>
            <person name="Gray C.A."/>
            <person name="Murphy B.T."/>
            <person name="Linington R.G."/>
            <person name="Eustaquio A.S."/>
        </authorList>
    </citation>
    <scope>NUCLEOTIDE SEQUENCE [LARGE SCALE GENOMIC DNA]</scope>
    <source>
        <strain evidence="10 11">RL16-012-BIC-B</strain>
    </source>
</reference>
<feature type="transmembrane region" description="Helical" evidence="8">
    <location>
        <begin position="6"/>
        <end position="24"/>
    </location>
</feature>
<protein>
    <recommendedName>
        <fullName evidence="4">Methylamine utilization protein MauE</fullName>
    </recommendedName>
</protein>
<dbReference type="EMBL" id="JAQQFN010000021">
    <property type="protein sequence ID" value="MFL9886380.1"/>
    <property type="molecule type" value="Genomic_DNA"/>
</dbReference>
<evidence type="ECO:0000256" key="5">
    <source>
        <dbReference type="ARBA" id="ARBA00022692"/>
    </source>
</evidence>
<comment type="pathway">
    <text evidence="3">One-carbon metabolism; methylamine degradation.</text>
</comment>
<evidence type="ECO:0000313" key="11">
    <source>
        <dbReference type="Proteomes" id="UP001629249"/>
    </source>
</evidence>
<evidence type="ECO:0000256" key="4">
    <source>
        <dbReference type="ARBA" id="ARBA00019078"/>
    </source>
</evidence>
<feature type="transmembrane region" description="Helical" evidence="8">
    <location>
        <begin position="72"/>
        <end position="91"/>
    </location>
</feature>